<evidence type="ECO:0000313" key="10">
    <source>
        <dbReference type="WBParaSite" id="TCLT_0000476101-mRNA-1"/>
    </source>
</evidence>
<evidence type="ECO:0000313" key="8">
    <source>
        <dbReference type="EMBL" id="VDN01910.1"/>
    </source>
</evidence>
<dbReference type="SUPFAM" id="SSF103481">
    <property type="entry name" value="Multidrug resistance efflux transporter EmrE"/>
    <property type="match status" value="1"/>
</dbReference>
<evidence type="ECO:0000256" key="3">
    <source>
        <dbReference type="ARBA" id="ARBA00022597"/>
    </source>
</evidence>
<evidence type="ECO:0000256" key="5">
    <source>
        <dbReference type="ARBA" id="ARBA00022989"/>
    </source>
</evidence>
<dbReference type="Pfam" id="PF04142">
    <property type="entry name" value="Nuc_sug_transp"/>
    <property type="match status" value="1"/>
</dbReference>
<dbReference type="EMBL" id="UYYF01004302">
    <property type="protein sequence ID" value="VDN01910.1"/>
    <property type="molecule type" value="Genomic_DNA"/>
</dbReference>
<feature type="transmembrane region" description="Helical" evidence="7">
    <location>
        <begin position="166"/>
        <end position="185"/>
    </location>
</feature>
<keyword evidence="9" id="KW-1185">Reference proteome</keyword>
<reference evidence="8 9" key="2">
    <citation type="submission" date="2018-11" db="EMBL/GenBank/DDBJ databases">
        <authorList>
            <consortium name="Pathogen Informatics"/>
        </authorList>
    </citation>
    <scope>NUCLEOTIDE SEQUENCE [LARGE SCALE GENOMIC DNA]</scope>
</reference>
<evidence type="ECO:0000256" key="2">
    <source>
        <dbReference type="ARBA" id="ARBA00009976"/>
    </source>
</evidence>
<keyword evidence="4 7" id="KW-0812">Transmembrane</keyword>
<evidence type="ECO:0000256" key="7">
    <source>
        <dbReference type="SAM" id="Phobius"/>
    </source>
</evidence>
<dbReference type="GO" id="GO:0000139">
    <property type="term" value="C:Golgi membrane"/>
    <property type="evidence" value="ECO:0007669"/>
    <property type="project" value="InterPro"/>
</dbReference>
<dbReference type="InterPro" id="IPR007271">
    <property type="entry name" value="Nuc_sug_transpt"/>
</dbReference>
<dbReference type="OrthoDB" id="408493at2759"/>
<protein>
    <submittedName>
        <fullName evidence="10">UDP-N-acetylglucosamine transporter</fullName>
    </submittedName>
</protein>
<sequence>MVHHLDQHVVQLLSASSPVRYGRWERLVDAKNLKWLSLIVLILQTTALALLLRYSRTQQVDGPRYLSSTAVINAEILKLLSCLVFIAYQHNWHYKIIGSEIYSECWVKSREALKMAVPAFLYVVQNNLLFLALSTLNAATYQVTYQLKILTTAFFSITLLGRKLNILKWMSLLLLTGGVALVQFPKDSDKVTLSTKRFTYITSSDQIIGLLAVIVACFSSGFAGVYMEKILKVSPVSLWIRNLQLAYFSVLGGLFMVWLYDFEKVTKHGFFQGYNMITCIVVILQAYGGLLISLVVKYADNILKGFAVSLSITLSCFISYWFLNDFKPSLLVIFIFFFKFR</sequence>
<comment type="similarity">
    <text evidence="2">Belongs to the nucleotide-sugar transporter family. SLC35A subfamily.</text>
</comment>
<feature type="transmembrane region" description="Helical" evidence="7">
    <location>
        <begin position="245"/>
        <end position="262"/>
    </location>
</feature>
<evidence type="ECO:0000313" key="9">
    <source>
        <dbReference type="Proteomes" id="UP000276776"/>
    </source>
</evidence>
<name>A0A0N5CWN5_THECL</name>
<reference evidence="10" key="1">
    <citation type="submission" date="2017-02" db="UniProtKB">
        <authorList>
            <consortium name="WormBaseParasite"/>
        </authorList>
    </citation>
    <scope>IDENTIFICATION</scope>
</reference>
<organism evidence="10">
    <name type="scientific">Thelazia callipaeda</name>
    <name type="common">Oriental eyeworm</name>
    <name type="synonym">Parasitic nematode</name>
    <dbReference type="NCBI Taxonomy" id="103827"/>
    <lineage>
        <taxon>Eukaryota</taxon>
        <taxon>Metazoa</taxon>
        <taxon>Ecdysozoa</taxon>
        <taxon>Nematoda</taxon>
        <taxon>Chromadorea</taxon>
        <taxon>Rhabditida</taxon>
        <taxon>Spirurina</taxon>
        <taxon>Spiruromorpha</taxon>
        <taxon>Thelazioidea</taxon>
        <taxon>Thelaziidae</taxon>
        <taxon>Thelazia</taxon>
    </lineage>
</organism>
<accession>A0A0N5CWN5</accession>
<dbReference type="NCBIfam" id="TIGR00803">
    <property type="entry name" value="nst"/>
    <property type="match status" value="1"/>
</dbReference>
<dbReference type="InterPro" id="IPR037185">
    <property type="entry name" value="EmrE-like"/>
</dbReference>
<feature type="transmembrane region" description="Helical" evidence="7">
    <location>
        <begin position="116"/>
        <end position="136"/>
    </location>
</feature>
<dbReference type="OMA" id="AIMYVIQ"/>
<dbReference type="Proteomes" id="UP000276776">
    <property type="component" value="Unassembled WGS sequence"/>
</dbReference>
<dbReference type="GO" id="GO:0015165">
    <property type="term" value="F:pyrimidine nucleotide-sugar transmembrane transporter activity"/>
    <property type="evidence" value="ECO:0007669"/>
    <property type="project" value="InterPro"/>
</dbReference>
<dbReference type="AlphaFoldDB" id="A0A0N5CWN5"/>
<feature type="transmembrane region" description="Helical" evidence="7">
    <location>
        <begin position="274"/>
        <end position="296"/>
    </location>
</feature>
<gene>
    <name evidence="8" type="ORF">TCLT_LOCUS4750</name>
</gene>
<keyword evidence="6 7" id="KW-0472">Membrane</keyword>
<feature type="transmembrane region" description="Helical" evidence="7">
    <location>
        <begin position="35"/>
        <end position="54"/>
    </location>
</feature>
<keyword evidence="3" id="KW-0762">Sugar transport</keyword>
<dbReference type="STRING" id="103827.A0A0N5CWN5"/>
<keyword evidence="3" id="KW-0813">Transport</keyword>
<dbReference type="PANTHER" id="PTHR10231">
    <property type="entry name" value="NUCLEOTIDE-SUGAR TRANSMEMBRANE TRANSPORTER"/>
    <property type="match status" value="1"/>
</dbReference>
<proteinExistence type="inferred from homology"/>
<evidence type="ECO:0000256" key="1">
    <source>
        <dbReference type="ARBA" id="ARBA00004141"/>
    </source>
</evidence>
<evidence type="ECO:0000256" key="6">
    <source>
        <dbReference type="ARBA" id="ARBA00023136"/>
    </source>
</evidence>
<feature type="transmembrane region" description="Helical" evidence="7">
    <location>
        <begin position="302"/>
        <end position="323"/>
    </location>
</feature>
<feature type="transmembrane region" description="Helical" evidence="7">
    <location>
        <begin position="66"/>
        <end position="88"/>
    </location>
</feature>
<dbReference type="PIRSF" id="PIRSF005799">
    <property type="entry name" value="UDP-gal_transpt"/>
    <property type="match status" value="1"/>
</dbReference>
<evidence type="ECO:0000256" key="4">
    <source>
        <dbReference type="ARBA" id="ARBA00022692"/>
    </source>
</evidence>
<dbReference type="WBParaSite" id="TCLT_0000476101-mRNA-1">
    <property type="protein sequence ID" value="TCLT_0000476101-mRNA-1"/>
    <property type="gene ID" value="TCLT_0000476101"/>
</dbReference>
<feature type="transmembrane region" description="Helical" evidence="7">
    <location>
        <begin position="206"/>
        <end position="225"/>
    </location>
</feature>
<keyword evidence="5 7" id="KW-1133">Transmembrane helix</keyword>
<comment type="subcellular location">
    <subcellularLocation>
        <location evidence="1">Membrane</location>
        <topology evidence="1">Multi-pass membrane protein</topology>
    </subcellularLocation>
</comment>